<reference evidence="3" key="1">
    <citation type="submission" date="2025-08" db="UniProtKB">
        <authorList>
            <consortium name="RefSeq"/>
        </authorList>
    </citation>
    <scope>IDENTIFICATION</scope>
</reference>
<accession>A0AAX6RV73</accession>
<proteinExistence type="predicted"/>
<gene>
    <name evidence="3" type="primary">LOC101708515</name>
</gene>
<dbReference type="RefSeq" id="XP_021100374.1">
    <property type="nucleotide sequence ID" value="XM_021244715.1"/>
</dbReference>
<keyword evidence="2" id="KW-1185">Reference proteome</keyword>
<organism evidence="2 3">
    <name type="scientific">Heterocephalus glaber</name>
    <name type="common">Naked mole rat</name>
    <dbReference type="NCBI Taxonomy" id="10181"/>
    <lineage>
        <taxon>Eukaryota</taxon>
        <taxon>Metazoa</taxon>
        <taxon>Chordata</taxon>
        <taxon>Craniata</taxon>
        <taxon>Vertebrata</taxon>
        <taxon>Euteleostomi</taxon>
        <taxon>Mammalia</taxon>
        <taxon>Eutheria</taxon>
        <taxon>Euarchontoglires</taxon>
        <taxon>Glires</taxon>
        <taxon>Rodentia</taxon>
        <taxon>Hystricomorpha</taxon>
        <taxon>Bathyergidae</taxon>
        <taxon>Heterocephalus</taxon>
    </lineage>
</organism>
<feature type="region of interest" description="Disordered" evidence="1">
    <location>
        <begin position="24"/>
        <end position="46"/>
    </location>
</feature>
<dbReference type="Proteomes" id="UP000694906">
    <property type="component" value="Unplaced"/>
</dbReference>
<evidence type="ECO:0000313" key="3">
    <source>
        <dbReference type="RefSeq" id="XP_021100374.1"/>
    </source>
</evidence>
<name>A0AAX6RV73_HETGA</name>
<evidence type="ECO:0000313" key="2">
    <source>
        <dbReference type="Proteomes" id="UP000694906"/>
    </source>
</evidence>
<sequence>MTVSRIKYEGGWVRLRWRRRPGALGGAMCQSPSSQPGDSGEGEGTVVGGRKVQLKKAAVSECFLLASAAARYRCLGEALLLPRAGPAALFGCWAPAAPVSVPPPALRTPAGRYYSDAAAKREDDPNFFKMVEGFFHRGSNIM</sequence>
<protein>
    <submittedName>
        <fullName evidence="3">Glutamate dehydrogenase 1, mitochondrial-like</fullName>
    </submittedName>
</protein>
<evidence type="ECO:0000256" key="1">
    <source>
        <dbReference type="SAM" id="MobiDB-lite"/>
    </source>
</evidence>
<dbReference type="AlphaFoldDB" id="A0AAX6RV73"/>
<dbReference type="GeneID" id="101708515"/>
<dbReference type="Gene3D" id="1.10.287.140">
    <property type="match status" value="1"/>
</dbReference>